<dbReference type="AlphaFoldDB" id="A0A6A5SCD7"/>
<sequence length="71" mass="8013">HNVYALSTFTCCRKVSRGPIERIMAGFTKVLERGAFEQVLSVNASKHAFYVKVVCKRNQDQDLLDLILGVQ</sequence>
<protein>
    <submittedName>
        <fullName evidence="1">Uncharacterized protein</fullName>
    </submittedName>
</protein>
<proteinExistence type="predicted"/>
<evidence type="ECO:0000313" key="1">
    <source>
        <dbReference type="EMBL" id="KAF1938285.1"/>
    </source>
</evidence>
<reference evidence="1" key="1">
    <citation type="journal article" date="2020" name="Stud. Mycol.">
        <title>101 Dothideomycetes genomes: a test case for predicting lifestyles and emergence of pathogens.</title>
        <authorList>
            <person name="Haridas S."/>
            <person name="Albert R."/>
            <person name="Binder M."/>
            <person name="Bloem J."/>
            <person name="Labutti K."/>
            <person name="Salamov A."/>
            <person name="Andreopoulos B."/>
            <person name="Baker S."/>
            <person name="Barry K."/>
            <person name="Bills G."/>
            <person name="Bluhm B."/>
            <person name="Cannon C."/>
            <person name="Castanera R."/>
            <person name="Culley D."/>
            <person name="Daum C."/>
            <person name="Ezra D."/>
            <person name="Gonzalez J."/>
            <person name="Henrissat B."/>
            <person name="Kuo A."/>
            <person name="Liang C."/>
            <person name="Lipzen A."/>
            <person name="Lutzoni F."/>
            <person name="Magnuson J."/>
            <person name="Mondo S."/>
            <person name="Nolan M."/>
            <person name="Ohm R."/>
            <person name="Pangilinan J."/>
            <person name="Park H.-J."/>
            <person name="Ramirez L."/>
            <person name="Alfaro M."/>
            <person name="Sun H."/>
            <person name="Tritt A."/>
            <person name="Yoshinaga Y."/>
            <person name="Zwiers L.-H."/>
            <person name="Turgeon B."/>
            <person name="Goodwin S."/>
            <person name="Spatafora J."/>
            <person name="Crous P."/>
            <person name="Grigoriev I."/>
        </authorList>
    </citation>
    <scope>NUCLEOTIDE SEQUENCE</scope>
    <source>
        <strain evidence="1">CBS 161.51</strain>
    </source>
</reference>
<name>A0A6A5SCD7_9PLEO</name>
<organism evidence="1 2">
    <name type="scientific">Clathrospora elynae</name>
    <dbReference type="NCBI Taxonomy" id="706981"/>
    <lineage>
        <taxon>Eukaryota</taxon>
        <taxon>Fungi</taxon>
        <taxon>Dikarya</taxon>
        <taxon>Ascomycota</taxon>
        <taxon>Pezizomycotina</taxon>
        <taxon>Dothideomycetes</taxon>
        <taxon>Pleosporomycetidae</taxon>
        <taxon>Pleosporales</taxon>
        <taxon>Diademaceae</taxon>
        <taxon>Clathrospora</taxon>
    </lineage>
</organism>
<accession>A0A6A5SCD7</accession>
<dbReference type="EMBL" id="ML976109">
    <property type="protein sequence ID" value="KAF1938285.1"/>
    <property type="molecule type" value="Genomic_DNA"/>
</dbReference>
<evidence type="ECO:0000313" key="2">
    <source>
        <dbReference type="Proteomes" id="UP000800038"/>
    </source>
</evidence>
<dbReference type="Proteomes" id="UP000800038">
    <property type="component" value="Unassembled WGS sequence"/>
</dbReference>
<gene>
    <name evidence="1" type="ORF">EJ02DRAFT_354850</name>
</gene>
<feature type="non-terminal residue" evidence="1">
    <location>
        <position position="1"/>
    </location>
</feature>
<keyword evidence="2" id="KW-1185">Reference proteome</keyword>